<name>A0ABT5BMJ2_9BACT</name>
<keyword evidence="1" id="KW-0812">Transmembrane</keyword>
<accession>A0ABT5BMJ2</accession>
<dbReference type="Proteomes" id="UP001217838">
    <property type="component" value="Unassembled WGS sequence"/>
</dbReference>
<keyword evidence="1" id="KW-1133">Transmembrane helix</keyword>
<comment type="caution">
    <text evidence="2">The sequence shown here is derived from an EMBL/GenBank/DDBJ whole genome shotgun (WGS) entry which is preliminary data.</text>
</comment>
<feature type="transmembrane region" description="Helical" evidence="1">
    <location>
        <begin position="86"/>
        <end position="106"/>
    </location>
</feature>
<organism evidence="2 3">
    <name type="scientific">Nannocystis radixulma</name>
    <dbReference type="NCBI Taxonomy" id="2995305"/>
    <lineage>
        <taxon>Bacteria</taxon>
        <taxon>Pseudomonadati</taxon>
        <taxon>Myxococcota</taxon>
        <taxon>Polyangia</taxon>
        <taxon>Nannocystales</taxon>
        <taxon>Nannocystaceae</taxon>
        <taxon>Nannocystis</taxon>
    </lineage>
</organism>
<gene>
    <name evidence="2" type="ORF">POL58_47010</name>
</gene>
<protein>
    <submittedName>
        <fullName evidence="2">Uncharacterized protein</fullName>
    </submittedName>
</protein>
<dbReference type="PROSITE" id="PS51257">
    <property type="entry name" value="PROKAR_LIPOPROTEIN"/>
    <property type="match status" value="1"/>
</dbReference>
<keyword evidence="1" id="KW-0472">Membrane</keyword>
<reference evidence="2 3" key="1">
    <citation type="submission" date="2022-11" db="EMBL/GenBank/DDBJ databases">
        <title>Minimal conservation of predation-associated metabolite biosynthetic gene clusters underscores biosynthetic potential of Myxococcota including descriptions for ten novel species: Archangium lansinium sp. nov., Myxococcus landrumus sp. nov., Nannocystis bai.</title>
        <authorList>
            <person name="Ahearne A."/>
            <person name="Stevens C."/>
            <person name="Dowd S."/>
        </authorList>
    </citation>
    <scope>NUCLEOTIDE SEQUENCE [LARGE SCALE GENOMIC DNA]</scope>
    <source>
        <strain evidence="2 3">NCELM</strain>
    </source>
</reference>
<feature type="transmembrane region" description="Helical" evidence="1">
    <location>
        <begin position="118"/>
        <end position="138"/>
    </location>
</feature>
<keyword evidence="3" id="KW-1185">Reference proteome</keyword>
<feature type="transmembrane region" description="Helical" evidence="1">
    <location>
        <begin position="150"/>
        <end position="175"/>
    </location>
</feature>
<feature type="transmembrane region" description="Helical" evidence="1">
    <location>
        <begin position="62"/>
        <end position="80"/>
    </location>
</feature>
<feature type="transmembrane region" description="Helical" evidence="1">
    <location>
        <begin position="29"/>
        <end position="50"/>
    </location>
</feature>
<sequence length="199" mass="21434">MRTRMYAFALGGSLAGCSLDEPRIWASVLANAPFIYAAGLLVLSSLYQPWSRAVPGLKFGRRSHWATFAGLVALMVWAWPRAQFDGIGAYWLFFGSATGALWLLLWRIAMIWPKSQPFRWTGAVAFAVSTSPAIAGLASPAFAAYGSAGILAWLWGSMVGLTFVLVLVAVGLEAWRVGLRADRARAASEQGATPARPDP</sequence>
<evidence type="ECO:0000256" key="1">
    <source>
        <dbReference type="SAM" id="Phobius"/>
    </source>
</evidence>
<evidence type="ECO:0000313" key="3">
    <source>
        <dbReference type="Proteomes" id="UP001217838"/>
    </source>
</evidence>
<evidence type="ECO:0000313" key="2">
    <source>
        <dbReference type="EMBL" id="MDC0675384.1"/>
    </source>
</evidence>
<dbReference type="RefSeq" id="WP_272010412.1">
    <property type="nucleotide sequence ID" value="NZ_JAQNDN010000027.1"/>
</dbReference>
<dbReference type="EMBL" id="JAQNDN010000027">
    <property type="protein sequence ID" value="MDC0675384.1"/>
    <property type="molecule type" value="Genomic_DNA"/>
</dbReference>
<proteinExistence type="predicted"/>